<dbReference type="InterPro" id="IPR009019">
    <property type="entry name" value="KH_sf_prok-type"/>
</dbReference>
<dbReference type="PRINTS" id="PR00326">
    <property type="entry name" value="GTP1OBG"/>
</dbReference>
<feature type="domain" description="Era-type G" evidence="6">
    <location>
        <begin position="1"/>
        <end position="171"/>
    </location>
</feature>
<keyword evidence="4" id="KW-0342">GTP-binding</keyword>
<dbReference type="Pfam" id="PF01926">
    <property type="entry name" value="MMR_HSR1"/>
    <property type="match status" value="1"/>
</dbReference>
<name>A0A3B1DD04_9ZZZZ</name>
<protein>
    <submittedName>
        <fullName evidence="7">GTP-binding protein Era</fullName>
    </submittedName>
</protein>
<dbReference type="PANTHER" id="PTHR42698">
    <property type="entry name" value="GTPASE ERA"/>
    <property type="match status" value="1"/>
</dbReference>
<sequence length="298" mass="33504">MVSIVGRPNVGKSTLLNTIVGEKIAIVSKIPQTTRNQIRGIYTEERGQIVFIDTPGIHLGRDKLDRFMNQVSSGTMQNTDCLIYVVDTSRRIGAEEQSAVEKLKALKVPIILALNKIDLKNPGVPEYIEFWEEAKGMPVTEMKDFAMVALSGRADTNVNKLLDVVFDFLPEGENLYPEDTVCDIPQKLAIADIIREKLFMHLKNELPHAVSVVIEEMRPIRGKTQLIKALILVERSTQKEIVIGKGGLALKRVGSLARYDLEDLLESKVYLECYVKVQKNWRDNPILLQELGYDSSVL</sequence>
<dbReference type="EMBL" id="UOGJ01000109">
    <property type="protein sequence ID" value="VAX36721.1"/>
    <property type="molecule type" value="Genomic_DNA"/>
</dbReference>
<dbReference type="InterPro" id="IPR015946">
    <property type="entry name" value="KH_dom-like_a/b"/>
</dbReference>
<dbReference type="GO" id="GO:0005829">
    <property type="term" value="C:cytosol"/>
    <property type="evidence" value="ECO:0007669"/>
    <property type="project" value="TreeGrafter"/>
</dbReference>
<dbReference type="InterPro" id="IPR027417">
    <property type="entry name" value="P-loop_NTPase"/>
</dbReference>
<dbReference type="PROSITE" id="PS50823">
    <property type="entry name" value="KH_TYPE_2"/>
    <property type="match status" value="1"/>
</dbReference>
<dbReference type="SUPFAM" id="SSF54814">
    <property type="entry name" value="Prokaryotic type KH domain (KH-domain type II)"/>
    <property type="match status" value="1"/>
</dbReference>
<dbReference type="InterPro" id="IPR004044">
    <property type="entry name" value="KH_dom_type_2"/>
</dbReference>
<dbReference type="Gene3D" id="3.40.50.300">
    <property type="entry name" value="P-loop containing nucleotide triphosphate hydrolases"/>
    <property type="match status" value="1"/>
</dbReference>
<dbReference type="PANTHER" id="PTHR42698:SF1">
    <property type="entry name" value="GTPASE ERA, MITOCHONDRIAL"/>
    <property type="match status" value="1"/>
</dbReference>
<dbReference type="GO" id="GO:0005525">
    <property type="term" value="F:GTP binding"/>
    <property type="evidence" value="ECO:0007669"/>
    <property type="project" value="UniProtKB-KW"/>
</dbReference>
<evidence type="ECO:0000256" key="3">
    <source>
        <dbReference type="ARBA" id="ARBA00022884"/>
    </source>
</evidence>
<dbReference type="InterPro" id="IPR006073">
    <property type="entry name" value="GTP-bd"/>
</dbReference>
<evidence type="ECO:0000256" key="2">
    <source>
        <dbReference type="ARBA" id="ARBA00022741"/>
    </source>
</evidence>
<dbReference type="Gene3D" id="3.30.300.20">
    <property type="match status" value="1"/>
</dbReference>
<dbReference type="NCBIfam" id="TIGR00231">
    <property type="entry name" value="small_GTP"/>
    <property type="match status" value="1"/>
</dbReference>
<evidence type="ECO:0000259" key="5">
    <source>
        <dbReference type="PROSITE" id="PS50823"/>
    </source>
</evidence>
<dbReference type="InterPro" id="IPR005662">
    <property type="entry name" value="GTPase_Era-like"/>
</dbReference>
<dbReference type="NCBIfam" id="TIGR00436">
    <property type="entry name" value="era"/>
    <property type="match status" value="1"/>
</dbReference>
<gene>
    <name evidence="7" type="ORF">MNBD_UNCLBAC01-1873</name>
</gene>
<dbReference type="SUPFAM" id="SSF52540">
    <property type="entry name" value="P-loop containing nucleoside triphosphate hydrolases"/>
    <property type="match status" value="1"/>
</dbReference>
<dbReference type="HAMAP" id="MF_00367">
    <property type="entry name" value="GTPase_Era"/>
    <property type="match status" value="1"/>
</dbReference>
<dbReference type="InterPro" id="IPR030388">
    <property type="entry name" value="G_ERA_dom"/>
</dbReference>
<evidence type="ECO:0000256" key="1">
    <source>
        <dbReference type="ARBA" id="ARBA00007921"/>
    </source>
</evidence>
<feature type="domain" description="KH type-2" evidence="5">
    <location>
        <begin position="202"/>
        <end position="279"/>
    </location>
</feature>
<dbReference type="CDD" id="cd04163">
    <property type="entry name" value="Era"/>
    <property type="match status" value="1"/>
</dbReference>
<dbReference type="AlphaFoldDB" id="A0A3B1DD04"/>
<evidence type="ECO:0000313" key="7">
    <source>
        <dbReference type="EMBL" id="VAX36721.1"/>
    </source>
</evidence>
<keyword evidence="2" id="KW-0547">Nucleotide-binding</keyword>
<dbReference type="CDD" id="cd22534">
    <property type="entry name" value="KH-II_Era"/>
    <property type="match status" value="1"/>
</dbReference>
<organism evidence="7">
    <name type="scientific">hydrothermal vent metagenome</name>
    <dbReference type="NCBI Taxonomy" id="652676"/>
    <lineage>
        <taxon>unclassified sequences</taxon>
        <taxon>metagenomes</taxon>
        <taxon>ecological metagenomes</taxon>
    </lineage>
</organism>
<evidence type="ECO:0000259" key="6">
    <source>
        <dbReference type="PROSITE" id="PS51713"/>
    </source>
</evidence>
<keyword evidence="3" id="KW-0694">RNA-binding</keyword>
<dbReference type="PROSITE" id="PS51713">
    <property type="entry name" value="G_ERA"/>
    <property type="match status" value="1"/>
</dbReference>
<evidence type="ECO:0000256" key="4">
    <source>
        <dbReference type="ARBA" id="ARBA00023134"/>
    </source>
</evidence>
<comment type="similarity">
    <text evidence="1">Belongs to the TRAFAC class TrmE-Era-EngA-EngB-Septin-like GTPase superfamily. Era GTPase family.</text>
</comment>
<dbReference type="GO" id="GO:0000028">
    <property type="term" value="P:ribosomal small subunit assembly"/>
    <property type="evidence" value="ECO:0007669"/>
    <property type="project" value="TreeGrafter"/>
</dbReference>
<dbReference type="Pfam" id="PF07650">
    <property type="entry name" value="KH_2"/>
    <property type="match status" value="1"/>
</dbReference>
<proteinExistence type="inferred from homology"/>
<dbReference type="NCBIfam" id="NF000908">
    <property type="entry name" value="PRK00089.1"/>
    <property type="match status" value="1"/>
</dbReference>
<dbReference type="GO" id="GO:0019843">
    <property type="term" value="F:rRNA binding"/>
    <property type="evidence" value="ECO:0007669"/>
    <property type="project" value="TreeGrafter"/>
</dbReference>
<accession>A0A3B1DD04</accession>
<dbReference type="InterPro" id="IPR005225">
    <property type="entry name" value="Small_GTP-bd"/>
</dbReference>
<reference evidence="7" key="1">
    <citation type="submission" date="2018-06" db="EMBL/GenBank/DDBJ databases">
        <authorList>
            <person name="Zhirakovskaya E."/>
        </authorList>
    </citation>
    <scope>NUCLEOTIDE SEQUENCE</scope>
</reference>
<dbReference type="GO" id="GO:0043024">
    <property type="term" value="F:ribosomal small subunit binding"/>
    <property type="evidence" value="ECO:0007669"/>
    <property type="project" value="TreeGrafter"/>
</dbReference>